<proteinExistence type="predicted"/>
<protein>
    <recommendedName>
        <fullName evidence="3">P-type conjugative transfer protein TrbJ</fullName>
    </recommendedName>
</protein>
<evidence type="ECO:0008006" key="3">
    <source>
        <dbReference type="Google" id="ProtNLM"/>
    </source>
</evidence>
<dbReference type="Proteomes" id="UP000280188">
    <property type="component" value="Chromosome"/>
</dbReference>
<dbReference type="AlphaFoldDB" id="A0A2Z6INH0"/>
<dbReference type="NCBIfam" id="TIGR02780">
    <property type="entry name" value="TrbJ_Ti"/>
    <property type="match status" value="1"/>
</dbReference>
<keyword evidence="2" id="KW-1185">Reference proteome</keyword>
<dbReference type="KEGG" id="afj:AFERRID_30250"/>
<accession>A0A2Z6INH0</accession>
<evidence type="ECO:0000313" key="2">
    <source>
        <dbReference type="Proteomes" id="UP000280188"/>
    </source>
</evidence>
<sequence>MAIRGQESSVLIAWRENMNTKQLVLAAAVSLAMVAPVAAFAGTLTGGATMPEQIVQEITAVMSLAKQAESVQNQIQMVYNQALNLEQVPIQLWQSVTAPIGALMTVVQNAKGLAYSAQNIGTNFNNLYGNGMPPLGSSYSQSLSSWNANTDDQIKSMLRQFNLQSAQFANVQSGTQTLVNAGQSASGRMAALQAADGIAGVEVGQIQELQQDVMAEAAAQGAYESQVTSADNTATNDQKAFVSGQQQDLADAQNGQSLLTLPPVAITQSTP</sequence>
<gene>
    <name evidence="1" type="ORF">AFERRID_30250</name>
</gene>
<dbReference type="EMBL" id="AP018795">
    <property type="protein sequence ID" value="BBF66807.1"/>
    <property type="molecule type" value="Genomic_DNA"/>
</dbReference>
<evidence type="ECO:0000313" key="1">
    <source>
        <dbReference type="EMBL" id="BBF66807.1"/>
    </source>
</evidence>
<name>A0A2Z6INH0_ACIFI</name>
<organism evidence="1 2">
    <name type="scientific">Acidithiobacillus ferridurans</name>
    <dbReference type="NCBI Taxonomy" id="1232575"/>
    <lineage>
        <taxon>Bacteria</taxon>
        <taxon>Pseudomonadati</taxon>
        <taxon>Pseudomonadota</taxon>
        <taxon>Acidithiobacillia</taxon>
        <taxon>Acidithiobacillales</taxon>
        <taxon>Acidithiobacillaceae</taxon>
        <taxon>Acidithiobacillus</taxon>
    </lineage>
</organism>
<dbReference type="InterPro" id="IPR014147">
    <property type="entry name" value="T4SS_TrbJ"/>
</dbReference>
<reference evidence="1 2" key="1">
    <citation type="journal article" date="2018" name="Microbiol. Resour. Announc.">
        <title>Complete Genome Sequence of Acidithiobacillus ferridurans JCM 18981.</title>
        <authorList>
            <person name="Miyauchi T."/>
            <person name="Kouzuma A."/>
            <person name="Abe T."/>
            <person name="Watanabe K."/>
        </authorList>
    </citation>
    <scope>NUCLEOTIDE SEQUENCE [LARGE SCALE GENOMIC DNA]</scope>
    <source>
        <strain evidence="2">ATCC 33020 / DSM 29468 / JCM 18981 / 11Fe</strain>
    </source>
</reference>